<keyword evidence="3" id="KW-1185">Reference proteome</keyword>
<dbReference type="AlphaFoldDB" id="A0AAD7CLP3"/>
<feature type="region of interest" description="Disordered" evidence="1">
    <location>
        <begin position="46"/>
        <end position="68"/>
    </location>
</feature>
<organism evidence="2 3">
    <name type="scientific">Mycena rosella</name>
    <name type="common">Pink bonnet</name>
    <name type="synonym">Agaricus rosellus</name>
    <dbReference type="NCBI Taxonomy" id="1033263"/>
    <lineage>
        <taxon>Eukaryota</taxon>
        <taxon>Fungi</taxon>
        <taxon>Dikarya</taxon>
        <taxon>Basidiomycota</taxon>
        <taxon>Agaricomycotina</taxon>
        <taxon>Agaricomycetes</taxon>
        <taxon>Agaricomycetidae</taxon>
        <taxon>Agaricales</taxon>
        <taxon>Marasmiineae</taxon>
        <taxon>Mycenaceae</taxon>
        <taxon>Mycena</taxon>
    </lineage>
</organism>
<evidence type="ECO:0000256" key="1">
    <source>
        <dbReference type="SAM" id="MobiDB-lite"/>
    </source>
</evidence>
<comment type="caution">
    <text evidence="2">The sequence shown here is derived from an EMBL/GenBank/DDBJ whole genome shotgun (WGS) entry which is preliminary data.</text>
</comment>
<feature type="compositionally biased region" description="Low complexity" evidence="1">
    <location>
        <begin position="46"/>
        <end position="67"/>
    </location>
</feature>
<sequence length="172" mass="17069">MTDLSQQTSPGTDSVPGAVAPHGSDAKTVAALQAMLAAMAASLAPGSPPGAGNTPAPQAAPIGPIAGSSTTTTLPAAGPVGFQTRGPWVAGALYQVVPTAPLTLIAEADGDDDPLWYCITRGAYVGVTVNNALALGAVSGVSHSAMKSYWAQSLAVAAFNELLRYNLVAVVA</sequence>
<gene>
    <name evidence="2" type="ORF">B0H17DRAFT_1214980</name>
</gene>
<dbReference type="Proteomes" id="UP001221757">
    <property type="component" value="Unassembled WGS sequence"/>
</dbReference>
<name>A0AAD7CLP3_MYCRO</name>
<evidence type="ECO:0000313" key="2">
    <source>
        <dbReference type="EMBL" id="KAJ7652315.1"/>
    </source>
</evidence>
<feature type="compositionally biased region" description="Polar residues" evidence="1">
    <location>
        <begin position="1"/>
        <end position="12"/>
    </location>
</feature>
<dbReference type="EMBL" id="JARKIE010000348">
    <property type="protein sequence ID" value="KAJ7652315.1"/>
    <property type="molecule type" value="Genomic_DNA"/>
</dbReference>
<protein>
    <submittedName>
        <fullName evidence="2">Uncharacterized protein</fullName>
    </submittedName>
</protein>
<reference evidence="2" key="1">
    <citation type="submission" date="2023-03" db="EMBL/GenBank/DDBJ databases">
        <title>Massive genome expansion in bonnet fungi (Mycena s.s.) driven by repeated elements and novel gene families across ecological guilds.</title>
        <authorList>
            <consortium name="Lawrence Berkeley National Laboratory"/>
            <person name="Harder C.B."/>
            <person name="Miyauchi S."/>
            <person name="Viragh M."/>
            <person name="Kuo A."/>
            <person name="Thoen E."/>
            <person name="Andreopoulos B."/>
            <person name="Lu D."/>
            <person name="Skrede I."/>
            <person name="Drula E."/>
            <person name="Henrissat B."/>
            <person name="Morin E."/>
            <person name="Kohler A."/>
            <person name="Barry K."/>
            <person name="LaButti K."/>
            <person name="Morin E."/>
            <person name="Salamov A."/>
            <person name="Lipzen A."/>
            <person name="Mereny Z."/>
            <person name="Hegedus B."/>
            <person name="Baldrian P."/>
            <person name="Stursova M."/>
            <person name="Weitz H."/>
            <person name="Taylor A."/>
            <person name="Grigoriev I.V."/>
            <person name="Nagy L.G."/>
            <person name="Martin F."/>
            <person name="Kauserud H."/>
        </authorList>
    </citation>
    <scope>NUCLEOTIDE SEQUENCE</scope>
    <source>
        <strain evidence="2">CBHHK067</strain>
    </source>
</reference>
<feature type="region of interest" description="Disordered" evidence="1">
    <location>
        <begin position="1"/>
        <end position="22"/>
    </location>
</feature>
<accession>A0AAD7CLP3</accession>
<proteinExistence type="predicted"/>
<evidence type="ECO:0000313" key="3">
    <source>
        <dbReference type="Proteomes" id="UP001221757"/>
    </source>
</evidence>